<dbReference type="Gene3D" id="3.55.30.10">
    <property type="entry name" value="Hsp33 domain"/>
    <property type="match status" value="1"/>
</dbReference>
<accession>A0ABQ1XNG2</accession>
<evidence type="ECO:0000256" key="4">
    <source>
        <dbReference type="ARBA" id="ARBA00023186"/>
    </source>
</evidence>
<dbReference type="Gene3D" id="3.90.1280.10">
    <property type="entry name" value="HSP33 redox switch-like"/>
    <property type="match status" value="1"/>
</dbReference>
<gene>
    <name evidence="6" type="primary">hslO</name>
    <name evidence="6" type="ORF">GCM10007420_13090</name>
</gene>
<dbReference type="CDD" id="cd00498">
    <property type="entry name" value="Hsp33"/>
    <property type="match status" value="1"/>
</dbReference>
<evidence type="ECO:0000256" key="1">
    <source>
        <dbReference type="ARBA" id="ARBA00022490"/>
    </source>
</evidence>
<dbReference type="NCBIfam" id="NF002386">
    <property type="entry name" value="PRK01402.1"/>
    <property type="match status" value="1"/>
</dbReference>
<dbReference type="RefSeq" id="WP_188451772.1">
    <property type="nucleotide sequence ID" value="NZ_BMFS01000005.1"/>
</dbReference>
<keyword evidence="7" id="KW-1185">Reference proteome</keyword>
<evidence type="ECO:0000313" key="6">
    <source>
        <dbReference type="EMBL" id="GGG98686.1"/>
    </source>
</evidence>
<dbReference type="Pfam" id="PF01430">
    <property type="entry name" value="HSP33"/>
    <property type="match status" value="1"/>
</dbReference>
<evidence type="ECO:0000256" key="5">
    <source>
        <dbReference type="ARBA" id="ARBA00023284"/>
    </source>
</evidence>
<reference evidence="7" key="1">
    <citation type="journal article" date="2019" name="Int. J. Syst. Evol. Microbiol.">
        <title>The Global Catalogue of Microorganisms (GCM) 10K type strain sequencing project: providing services to taxonomists for standard genome sequencing and annotation.</title>
        <authorList>
            <consortium name="The Broad Institute Genomics Platform"/>
            <consortium name="The Broad Institute Genome Sequencing Center for Infectious Disease"/>
            <person name="Wu L."/>
            <person name="Ma J."/>
        </authorList>
    </citation>
    <scope>NUCLEOTIDE SEQUENCE [LARGE SCALE GENOMIC DNA]</scope>
    <source>
        <strain evidence="7">CGMCC 1.12766</strain>
    </source>
</reference>
<keyword evidence="4" id="KW-0143">Chaperone</keyword>
<evidence type="ECO:0000256" key="3">
    <source>
        <dbReference type="ARBA" id="ARBA00023157"/>
    </source>
</evidence>
<keyword evidence="2" id="KW-0862">Zinc</keyword>
<dbReference type="SUPFAM" id="SSF64397">
    <property type="entry name" value="Hsp33 domain"/>
    <property type="match status" value="1"/>
</dbReference>
<dbReference type="PANTHER" id="PTHR30111:SF1">
    <property type="entry name" value="33 KDA CHAPERONIN"/>
    <property type="match status" value="1"/>
</dbReference>
<proteinExistence type="predicted"/>
<comment type="caution">
    <text evidence="6">The sequence shown here is derived from an EMBL/GenBank/DDBJ whole genome shotgun (WGS) entry which is preliminary data.</text>
</comment>
<keyword evidence="3" id="KW-1015">Disulfide bond</keyword>
<evidence type="ECO:0000313" key="7">
    <source>
        <dbReference type="Proteomes" id="UP000648722"/>
    </source>
</evidence>
<sequence length="322" mass="34363">MDQSSAAPAPGELGRDDDIVAAFQLEERPVSGRVVRLGPVIDEILSAHELPMPVAALLGEAVLLAVLIGDSLKFEGRLIVQASGANANPGGLGGEGAVSFVVADYAVGEGVRGFARYDADRVAVLEAEHGPRPGAERLLGSGAFAMTIDQGADMDRYQGVVALDGPSLAACAEHYFAQSEQVPTRIRLAVGQEMVDGGSMRWRAGGAILQRIAGDDARGHDAHAFADAQVLFDTVEDDELLDPGVSSGKLLYRLFHEDGVRLQPGKQVMRRCTCERERLARILAGFPAEDRDDMVKDGAVVMTCEYCNRDWRFTEAEIDAAG</sequence>
<keyword evidence="1" id="KW-0963">Cytoplasm</keyword>
<dbReference type="InterPro" id="IPR016154">
    <property type="entry name" value="Heat_shock_Hsp33_C"/>
</dbReference>
<dbReference type="PANTHER" id="PTHR30111">
    <property type="entry name" value="33 KDA CHAPERONIN"/>
    <property type="match status" value="1"/>
</dbReference>
<dbReference type="InterPro" id="IPR016153">
    <property type="entry name" value="Heat_shock_Hsp33_N"/>
</dbReference>
<dbReference type="Gene3D" id="1.10.287.480">
    <property type="entry name" value="helix hairpin bin"/>
    <property type="match status" value="1"/>
</dbReference>
<dbReference type="SUPFAM" id="SSF118352">
    <property type="entry name" value="HSP33 redox switch-like"/>
    <property type="match status" value="1"/>
</dbReference>
<organism evidence="6 7">
    <name type="scientific">Glycocaulis albus</name>
    <dbReference type="NCBI Taxonomy" id="1382801"/>
    <lineage>
        <taxon>Bacteria</taxon>
        <taxon>Pseudomonadati</taxon>
        <taxon>Pseudomonadota</taxon>
        <taxon>Alphaproteobacteria</taxon>
        <taxon>Maricaulales</taxon>
        <taxon>Maricaulaceae</taxon>
        <taxon>Glycocaulis</taxon>
    </lineage>
</organism>
<protein>
    <submittedName>
        <fullName evidence="6">33 kDa chaperonin</fullName>
    </submittedName>
</protein>
<dbReference type="InterPro" id="IPR000397">
    <property type="entry name" value="Heat_shock_Hsp33"/>
</dbReference>
<dbReference type="PIRSF" id="PIRSF005261">
    <property type="entry name" value="Heat_shock_Hsp33"/>
    <property type="match status" value="1"/>
</dbReference>
<name>A0ABQ1XNG2_9PROT</name>
<dbReference type="InterPro" id="IPR023212">
    <property type="entry name" value="Hsp33_helix_hairpin_bin_dom_sf"/>
</dbReference>
<keyword evidence="5" id="KW-0676">Redox-active center</keyword>
<evidence type="ECO:0000256" key="2">
    <source>
        <dbReference type="ARBA" id="ARBA00022833"/>
    </source>
</evidence>
<dbReference type="Proteomes" id="UP000648722">
    <property type="component" value="Unassembled WGS sequence"/>
</dbReference>
<dbReference type="EMBL" id="BMFS01000005">
    <property type="protein sequence ID" value="GGG98686.1"/>
    <property type="molecule type" value="Genomic_DNA"/>
</dbReference>